<evidence type="ECO:0000313" key="5">
    <source>
        <dbReference type="EMBL" id="EYU22804.1"/>
    </source>
</evidence>
<feature type="non-terminal residue" evidence="5">
    <location>
        <position position="1"/>
    </location>
</feature>
<dbReference type="SUPFAM" id="SSF100897">
    <property type="entry name" value="Plant proteinase inhibitors"/>
    <property type="match status" value="1"/>
</dbReference>
<evidence type="ECO:0008006" key="7">
    <source>
        <dbReference type="Google" id="ProtNLM"/>
    </source>
</evidence>
<evidence type="ECO:0000313" key="6">
    <source>
        <dbReference type="Proteomes" id="UP000030748"/>
    </source>
</evidence>
<keyword evidence="2" id="KW-0646">Protease inhibitor</keyword>
<dbReference type="Pfam" id="PF02428">
    <property type="entry name" value="Prot_inhib_II"/>
    <property type="match status" value="1"/>
</dbReference>
<sequence length="66" mass="7094">ILLVLESNAQYASAKVCPLYCIINQGIYMTCPSSGSQKLEPVCNCCLAKTGCKLYRDNGTLICTAT</sequence>
<evidence type="ECO:0000256" key="3">
    <source>
        <dbReference type="ARBA" id="ARBA00022900"/>
    </source>
</evidence>
<name>A0A022Q5A4_ERYGU</name>
<proteinExistence type="inferred from homology"/>
<keyword evidence="3" id="KW-0722">Serine protease inhibitor</keyword>
<dbReference type="AlphaFoldDB" id="A0A022Q5A4"/>
<dbReference type="Proteomes" id="UP000030748">
    <property type="component" value="Unassembled WGS sequence"/>
</dbReference>
<dbReference type="PANTHER" id="PTHR33832">
    <property type="entry name" value="SERINE-TYPE ENDOPEPTIDASE INHIBITOR"/>
    <property type="match status" value="1"/>
</dbReference>
<evidence type="ECO:0000256" key="2">
    <source>
        <dbReference type="ARBA" id="ARBA00022690"/>
    </source>
</evidence>
<dbReference type="InterPro" id="IPR003465">
    <property type="entry name" value="Prot_inh_I20"/>
</dbReference>
<gene>
    <name evidence="5" type="ORF">MIMGU_mgv1a025135mg</name>
</gene>
<evidence type="ECO:0000256" key="4">
    <source>
        <dbReference type="ARBA" id="ARBA00023157"/>
    </source>
</evidence>
<dbReference type="EMBL" id="KI632191">
    <property type="protein sequence ID" value="EYU22804.1"/>
    <property type="molecule type" value="Genomic_DNA"/>
</dbReference>
<reference evidence="5 6" key="1">
    <citation type="journal article" date="2013" name="Proc. Natl. Acad. Sci. U.S.A.">
        <title>Fine-scale variation in meiotic recombination in Mimulus inferred from population shotgun sequencing.</title>
        <authorList>
            <person name="Hellsten U."/>
            <person name="Wright K.M."/>
            <person name="Jenkins J."/>
            <person name="Shu S."/>
            <person name="Yuan Y."/>
            <person name="Wessler S.R."/>
            <person name="Schmutz J."/>
            <person name="Willis J.H."/>
            <person name="Rokhsar D.S."/>
        </authorList>
    </citation>
    <scope>NUCLEOTIDE SEQUENCE [LARGE SCALE GENOMIC DNA]</scope>
    <source>
        <strain evidence="6">cv. DUN x IM62</strain>
    </source>
</reference>
<organism evidence="5 6">
    <name type="scientific">Erythranthe guttata</name>
    <name type="common">Yellow monkey flower</name>
    <name type="synonym">Mimulus guttatus</name>
    <dbReference type="NCBI Taxonomy" id="4155"/>
    <lineage>
        <taxon>Eukaryota</taxon>
        <taxon>Viridiplantae</taxon>
        <taxon>Streptophyta</taxon>
        <taxon>Embryophyta</taxon>
        <taxon>Tracheophyta</taxon>
        <taxon>Spermatophyta</taxon>
        <taxon>Magnoliopsida</taxon>
        <taxon>eudicotyledons</taxon>
        <taxon>Gunneridae</taxon>
        <taxon>Pentapetalae</taxon>
        <taxon>asterids</taxon>
        <taxon>lamiids</taxon>
        <taxon>Lamiales</taxon>
        <taxon>Phrymaceae</taxon>
        <taxon>Erythranthe</taxon>
    </lineage>
</organism>
<dbReference type="InterPro" id="IPR051391">
    <property type="entry name" value="Protease_inhibitor_I20"/>
</dbReference>
<protein>
    <recommendedName>
        <fullName evidence="7">Proteinase inhibitor type-2 CEVI57</fullName>
    </recommendedName>
</protein>
<accession>A0A022Q5A4</accession>
<dbReference type="GO" id="GO:0004867">
    <property type="term" value="F:serine-type endopeptidase inhibitor activity"/>
    <property type="evidence" value="ECO:0007669"/>
    <property type="project" value="UniProtKB-KW"/>
</dbReference>
<dbReference type="eggNOG" id="ENOG502SD2M">
    <property type="taxonomic scope" value="Eukaryota"/>
</dbReference>
<evidence type="ECO:0000256" key="1">
    <source>
        <dbReference type="ARBA" id="ARBA00007766"/>
    </source>
</evidence>
<dbReference type="PANTHER" id="PTHR33832:SF15">
    <property type="entry name" value="SERINE-TYPE ENDOPEPTIDASE INHIBITOR"/>
    <property type="match status" value="1"/>
</dbReference>
<dbReference type="Gene3D" id="3.30.60.30">
    <property type="match status" value="1"/>
</dbReference>
<keyword evidence="6" id="KW-1185">Reference proteome</keyword>
<comment type="similarity">
    <text evidence="1">Belongs to the protease inhibitor I20 (potato type II proteinase inhibitor) family.</text>
</comment>
<keyword evidence="4" id="KW-1015">Disulfide bond</keyword>